<dbReference type="PANTHER" id="PTHR43863:SF2">
    <property type="entry name" value="MALTASE-GLUCOAMYLASE"/>
    <property type="match status" value="1"/>
</dbReference>
<keyword evidence="2 5" id="KW-0378">Hydrolase</keyword>
<sequence>MLAALALILAAASVVCATNNTTSNSTGIKLQNGFERVYIQPYGNNGIRVRASLMRDPTGHKLSAFLDPPLEGPGGGQGLAYDQVVGYQGNGTLQNGNIVAQVSLGVISFYRAETNGSMTLLTQEYTDDKALYSRYYVQEYKSPSFEAEFSFTSDLDEQIYGMGQQACCRDASVNKKGQSIDLINFNSFVPIPVYMSNKGYLQFFNMPSQGRMEFSSYRTRFISSEATVVDYWITTAEPGDYDTLQEQYTGVTGRQPMPPDYIFGYQQSKMRYWNQTQVMDLAQEFHDREVNVSLIVVDFFNWKSFDPEYWPDPAAMAAFVKNMTGAEMMVSLWPSVEDLSANYITLQEQGLLAATRDGTGIVDMFPDVYTRLYDSTNPASREFLWKRLNESYYANGIHNFWIDQADGGSVGEPWENMGSTMKYIPYPRSFTQYFAGTQEGAGKIYPWLHQAAIQEGFQNLTGQSLTETCPHMSLTRSTFAGGQRYCSYMWSGDTLAEFPVLTQQITGAVSAAAAGISSWTLDIGGFTGLDIDADWGKELYVRWFGMAVLLPYVHTDRICNLTSPAEPYSANNCPNEPWSYGEDNFVILKKYINQRYELVPYVKALFQHLHESGKSIMRALYYDFSSDPFVVQATGVNNPLVVEQYMFEVYLPRLTQSMIAQNYSWTYWRTNQDYGQCGNTVNVSAPLDEIPVFYLGSKADILSGNI</sequence>
<reference evidence="6" key="1">
    <citation type="journal article" date="2012" name="Science">
        <title>The Paleozoic origin of enzymatic lignin decomposition reconstructed from 31 fungal genomes.</title>
        <authorList>
            <person name="Floudas D."/>
            <person name="Binder M."/>
            <person name="Riley R."/>
            <person name="Barry K."/>
            <person name="Blanchette R.A."/>
            <person name="Henrissat B."/>
            <person name="Martinez A.T."/>
            <person name="Otillar R."/>
            <person name="Spatafora J.W."/>
            <person name="Yadav J.S."/>
            <person name="Aerts A."/>
            <person name="Benoit I."/>
            <person name="Boyd A."/>
            <person name="Carlson A."/>
            <person name="Copeland A."/>
            <person name="Coutinho P.M."/>
            <person name="de Vries R.P."/>
            <person name="Ferreira P."/>
            <person name="Findley K."/>
            <person name="Foster B."/>
            <person name="Gaskell J."/>
            <person name="Glotzer D."/>
            <person name="Gorecki P."/>
            <person name="Heitman J."/>
            <person name="Hesse C."/>
            <person name="Hori C."/>
            <person name="Igarashi K."/>
            <person name="Jurgens J.A."/>
            <person name="Kallen N."/>
            <person name="Kersten P."/>
            <person name="Kohler A."/>
            <person name="Kuees U."/>
            <person name="Kumar T.K.A."/>
            <person name="Kuo A."/>
            <person name="LaButti K."/>
            <person name="Larrondo L.F."/>
            <person name="Lindquist E."/>
            <person name="Ling A."/>
            <person name="Lombard V."/>
            <person name="Lucas S."/>
            <person name="Lundell T."/>
            <person name="Martin R."/>
            <person name="McLaughlin D.J."/>
            <person name="Morgenstern I."/>
            <person name="Morin E."/>
            <person name="Murat C."/>
            <person name="Nagy L.G."/>
            <person name="Nolan M."/>
            <person name="Ohm R.A."/>
            <person name="Patyshakuliyeva A."/>
            <person name="Rokas A."/>
            <person name="Ruiz-Duenas F.J."/>
            <person name="Sabat G."/>
            <person name="Salamov A."/>
            <person name="Samejima M."/>
            <person name="Schmutz J."/>
            <person name="Slot J.C."/>
            <person name="St John F."/>
            <person name="Stenlid J."/>
            <person name="Sun H."/>
            <person name="Sun S."/>
            <person name="Syed K."/>
            <person name="Tsang A."/>
            <person name="Wiebenga A."/>
            <person name="Young D."/>
            <person name="Pisabarro A."/>
            <person name="Eastwood D.C."/>
            <person name="Martin F."/>
            <person name="Cullen D."/>
            <person name="Grigoriev I.V."/>
            <person name="Hibbett D.S."/>
        </authorList>
    </citation>
    <scope>NUCLEOTIDE SEQUENCE [LARGE SCALE GENOMIC DNA]</scope>
    <source>
        <strain evidence="6">RWD-64-598 SS2</strain>
    </source>
</reference>
<evidence type="ECO:0000256" key="1">
    <source>
        <dbReference type="ARBA" id="ARBA00007806"/>
    </source>
</evidence>
<comment type="caution">
    <text evidence="5">The sequence shown here is derived from an EMBL/GenBank/DDBJ whole genome shotgun (WGS) entry which is preliminary data.</text>
</comment>
<dbReference type="InterPro" id="IPR051816">
    <property type="entry name" value="Glycosyl_Hydrolase_31"/>
</dbReference>
<dbReference type="AlphaFoldDB" id="A0A5M3MK68"/>
<dbReference type="Gene3D" id="2.60.40.1760">
    <property type="entry name" value="glycosyl hydrolase (family 31)"/>
    <property type="match status" value="1"/>
</dbReference>
<dbReference type="KEGG" id="cput:CONPUDRAFT_90961"/>
<proteinExistence type="inferred from homology"/>
<protein>
    <submittedName>
        <fullName evidence="5">Glycoside hydrolase family 31 protein</fullName>
    </submittedName>
</protein>
<evidence type="ECO:0000256" key="2">
    <source>
        <dbReference type="RuleBase" id="RU361185"/>
    </source>
</evidence>
<keyword evidence="2" id="KW-0326">Glycosidase</keyword>
<evidence type="ECO:0000313" key="6">
    <source>
        <dbReference type="Proteomes" id="UP000053558"/>
    </source>
</evidence>
<gene>
    <name evidence="5" type="ORF">CONPUDRAFT_90961</name>
</gene>
<dbReference type="OrthoDB" id="2618445at2759"/>
<dbReference type="Pfam" id="PF01055">
    <property type="entry name" value="Glyco_hydro_31_2nd"/>
    <property type="match status" value="1"/>
</dbReference>
<dbReference type="SUPFAM" id="SSF74650">
    <property type="entry name" value="Galactose mutarotase-like"/>
    <property type="match status" value="1"/>
</dbReference>
<dbReference type="GO" id="GO:0005975">
    <property type="term" value="P:carbohydrate metabolic process"/>
    <property type="evidence" value="ECO:0007669"/>
    <property type="project" value="InterPro"/>
</dbReference>
<evidence type="ECO:0000313" key="5">
    <source>
        <dbReference type="EMBL" id="EIW79612.1"/>
    </source>
</evidence>
<dbReference type="CDD" id="cd14752">
    <property type="entry name" value="GH31_N"/>
    <property type="match status" value="1"/>
</dbReference>
<dbReference type="SUPFAM" id="SSF51445">
    <property type="entry name" value="(Trans)glycosidases"/>
    <property type="match status" value="1"/>
</dbReference>
<dbReference type="InterPro" id="IPR017853">
    <property type="entry name" value="GH"/>
</dbReference>
<dbReference type="Proteomes" id="UP000053558">
    <property type="component" value="Unassembled WGS sequence"/>
</dbReference>
<dbReference type="RefSeq" id="XP_007769995.1">
    <property type="nucleotide sequence ID" value="XM_007771805.1"/>
</dbReference>
<dbReference type="InterPro" id="IPR011013">
    <property type="entry name" value="Gal_mutarotase_sf_dom"/>
</dbReference>
<feature type="domain" description="Glycoside hydrolase family 31 TIM barrel" evidence="4">
    <location>
        <begin position="256"/>
        <end position="602"/>
    </location>
</feature>
<feature type="chain" id="PRO_5024403038" evidence="3">
    <location>
        <begin position="18"/>
        <end position="706"/>
    </location>
</feature>
<feature type="signal peptide" evidence="3">
    <location>
        <begin position="1"/>
        <end position="17"/>
    </location>
</feature>
<evidence type="ECO:0000259" key="4">
    <source>
        <dbReference type="Pfam" id="PF01055"/>
    </source>
</evidence>
<accession>A0A5M3MK68</accession>
<dbReference type="InterPro" id="IPR000322">
    <property type="entry name" value="Glyco_hydro_31_TIM"/>
</dbReference>
<dbReference type="PANTHER" id="PTHR43863">
    <property type="entry name" value="HYDROLASE, PUTATIVE (AFU_ORTHOLOGUE AFUA_1G03140)-RELATED"/>
    <property type="match status" value="1"/>
</dbReference>
<organism evidence="5 6">
    <name type="scientific">Coniophora puteana (strain RWD-64-598)</name>
    <name type="common">Brown rot fungus</name>
    <dbReference type="NCBI Taxonomy" id="741705"/>
    <lineage>
        <taxon>Eukaryota</taxon>
        <taxon>Fungi</taxon>
        <taxon>Dikarya</taxon>
        <taxon>Basidiomycota</taxon>
        <taxon>Agaricomycotina</taxon>
        <taxon>Agaricomycetes</taxon>
        <taxon>Agaricomycetidae</taxon>
        <taxon>Boletales</taxon>
        <taxon>Coniophorineae</taxon>
        <taxon>Coniophoraceae</taxon>
        <taxon>Coniophora</taxon>
    </lineage>
</organism>
<dbReference type="GO" id="GO:0004553">
    <property type="term" value="F:hydrolase activity, hydrolyzing O-glycosyl compounds"/>
    <property type="evidence" value="ECO:0007669"/>
    <property type="project" value="InterPro"/>
</dbReference>
<dbReference type="Gene3D" id="3.20.20.80">
    <property type="entry name" value="Glycosidases"/>
    <property type="match status" value="1"/>
</dbReference>
<comment type="similarity">
    <text evidence="1 2">Belongs to the glycosyl hydrolase 31 family.</text>
</comment>
<dbReference type="EMBL" id="JH711580">
    <property type="protein sequence ID" value="EIW79612.1"/>
    <property type="molecule type" value="Genomic_DNA"/>
</dbReference>
<keyword evidence="3" id="KW-0732">Signal</keyword>
<dbReference type="GeneID" id="19211427"/>
<keyword evidence="6" id="KW-1185">Reference proteome</keyword>
<name>A0A5M3MK68_CONPW</name>
<evidence type="ECO:0000256" key="3">
    <source>
        <dbReference type="SAM" id="SignalP"/>
    </source>
</evidence>
<dbReference type="GO" id="GO:0030246">
    <property type="term" value="F:carbohydrate binding"/>
    <property type="evidence" value="ECO:0007669"/>
    <property type="project" value="InterPro"/>
</dbReference>